<evidence type="ECO:0000313" key="2">
    <source>
        <dbReference type="EMBL" id="GHB80651.1"/>
    </source>
</evidence>
<evidence type="ECO:0000256" key="1">
    <source>
        <dbReference type="SAM" id="MobiDB-lite"/>
    </source>
</evidence>
<feature type="region of interest" description="Disordered" evidence="1">
    <location>
        <begin position="1"/>
        <end position="23"/>
    </location>
</feature>
<dbReference type="EMBL" id="BMVP01000018">
    <property type="protein sequence ID" value="GHB80651.1"/>
    <property type="molecule type" value="Genomic_DNA"/>
</dbReference>
<feature type="compositionally biased region" description="Low complexity" evidence="1">
    <location>
        <begin position="63"/>
        <end position="75"/>
    </location>
</feature>
<dbReference type="RefSeq" id="WP_381353745.1">
    <property type="nucleotide sequence ID" value="NZ_JBHSYU010000001.1"/>
</dbReference>
<keyword evidence="3" id="KW-1185">Reference proteome</keyword>
<name>A0ABQ3F2W0_9ACTN</name>
<organism evidence="2 3">
    <name type="scientific">Streptomyces cirratus</name>
    <dbReference type="NCBI Taxonomy" id="68187"/>
    <lineage>
        <taxon>Bacteria</taxon>
        <taxon>Bacillati</taxon>
        <taxon>Actinomycetota</taxon>
        <taxon>Actinomycetes</taxon>
        <taxon>Kitasatosporales</taxon>
        <taxon>Streptomycetaceae</taxon>
        <taxon>Streptomyces</taxon>
    </lineage>
</organism>
<feature type="region of interest" description="Disordered" evidence="1">
    <location>
        <begin position="56"/>
        <end position="75"/>
    </location>
</feature>
<proteinExistence type="predicted"/>
<sequence length="75" mass="8330">MHDDGRAGLCRARDRRPRPRSRPDLARALNLAHLEGHPARHDAVLRAGLQLTHEDLAHHARDGGTPPTGRTPPWV</sequence>
<comment type="caution">
    <text evidence="2">The sequence shown here is derived from an EMBL/GenBank/DDBJ whole genome shotgun (WGS) entry which is preliminary data.</text>
</comment>
<gene>
    <name evidence="2" type="ORF">GCM10010347_59120</name>
</gene>
<protein>
    <submittedName>
        <fullName evidence="2">Uncharacterized protein</fullName>
    </submittedName>
</protein>
<dbReference type="Proteomes" id="UP000642673">
    <property type="component" value="Unassembled WGS sequence"/>
</dbReference>
<evidence type="ECO:0000313" key="3">
    <source>
        <dbReference type="Proteomes" id="UP000642673"/>
    </source>
</evidence>
<accession>A0ABQ3F2W0</accession>
<reference evidence="3" key="1">
    <citation type="journal article" date="2019" name="Int. J. Syst. Evol. Microbiol.">
        <title>The Global Catalogue of Microorganisms (GCM) 10K type strain sequencing project: providing services to taxonomists for standard genome sequencing and annotation.</title>
        <authorList>
            <consortium name="The Broad Institute Genomics Platform"/>
            <consortium name="The Broad Institute Genome Sequencing Center for Infectious Disease"/>
            <person name="Wu L."/>
            <person name="Ma J."/>
        </authorList>
    </citation>
    <scope>NUCLEOTIDE SEQUENCE [LARGE SCALE GENOMIC DNA]</scope>
    <source>
        <strain evidence="3">JCM 4738</strain>
    </source>
</reference>